<dbReference type="InterPro" id="IPR045296">
    <property type="entry name" value="Complex1_LYR_ETFRF1_LYRM5"/>
</dbReference>
<keyword evidence="3" id="KW-1185">Reference proteome</keyword>
<protein>
    <recommendedName>
        <fullName evidence="4">LYR motif-containing protein 5A</fullName>
    </recommendedName>
</protein>
<accession>A0A1E4SFR2</accession>
<dbReference type="PANTHER" id="PTHR21024:SF0">
    <property type="entry name" value="ELECTRON TRANSFER FLAVOPROTEIN REGULATORY FACTOR 1"/>
    <property type="match status" value="1"/>
</dbReference>
<dbReference type="RefSeq" id="XP_020063481.1">
    <property type="nucleotide sequence ID" value="XM_020210181.1"/>
</dbReference>
<dbReference type="GeneID" id="30984317"/>
<evidence type="ECO:0000256" key="1">
    <source>
        <dbReference type="ARBA" id="ARBA00009508"/>
    </source>
</evidence>
<evidence type="ECO:0008006" key="4">
    <source>
        <dbReference type="Google" id="ProtNLM"/>
    </source>
</evidence>
<dbReference type="OrthoDB" id="10258445at2759"/>
<gene>
    <name evidence="2" type="ORF">CANTADRAFT_53237</name>
</gene>
<dbReference type="Pfam" id="PF13233">
    <property type="entry name" value="Complex1_LYR_2"/>
    <property type="match status" value="1"/>
</dbReference>
<dbReference type="PANTHER" id="PTHR21024">
    <property type="entry name" value="GROWTH HORMONE-INDUCIBLE SOLUBLE PROTEIN-RELATED"/>
    <property type="match status" value="1"/>
</dbReference>
<dbReference type="CDD" id="cd20265">
    <property type="entry name" value="Complex1_LYR_ETFRF1_LYRM5"/>
    <property type="match status" value="1"/>
</dbReference>
<evidence type="ECO:0000313" key="2">
    <source>
        <dbReference type="EMBL" id="ODV78359.1"/>
    </source>
</evidence>
<dbReference type="Proteomes" id="UP000094285">
    <property type="component" value="Unassembled WGS sequence"/>
</dbReference>
<name>A0A1E4SFR2_9ASCO</name>
<dbReference type="STRING" id="984487.A0A1E4SFR2"/>
<dbReference type="AlphaFoldDB" id="A0A1E4SFR2"/>
<organism evidence="2 3">
    <name type="scientific">Suhomyces tanzawaensis NRRL Y-17324</name>
    <dbReference type="NCBI Taxonomy" id="984487"/>
    <lineage>
        <taxon>Eukaryota</taxon>
        <taxon>Fungi</taxon>
        <taxon>Dikarya</taxon>
        <taxon>Ascomycota</taxon>
        <taxon>Saccharomycotina</taxon>
        <taxon>Pichiomycetes</taxon>
        <taxon>Debaryomycetaceae</taxon>
        <taxon>Suhomyces</taxon>
    </lineage>
</organism>
<reference evidence="3" key="1">
    <citation type="submission" date="2016-05" db="EMBL/GenBank/DDBJ databases">
        <title>Comparative genomics of biotechnologically important yeasts.</title>
        <authorList>
            <consortium name="DOE Joint Genome Institute"/>
            <person name="Riley R."/>
            <person name="Haridas S."/>
            <person name="Wolfe K.H."/>
            <person name="Lopes M.R."/>
            <person name="Hittinger C.T."/>
            <person name="Goker M."/>
            <person name="Salamov A."/>
            <person name="Wisecaver J."/>
            <person name="Long T.M."/>
            <person name="Aerts A.L."/>
            <person name="Barry K."/>
            <person name="Choi C."/>
            <person name="Clum A."/>
            <person name="Coughlan A.Y."/>
            <person name="Deshpande S."/>
            <person name="Douglass A.P."/>
            <person name="Hanson S.J."/>
            <person name="Klenk H.-P."/>
            <person name="Labutti K."/>
            <person name="Lapidus A."/>
            <person name="Lindquist E."/>
            <person name="Lipzen A."/>
            <person name="Meier-Kolthoff J.P."/>
            <person name="Ohm R.A."/>
            <person name="Otillar R.P."/>
            <person name="Pangilinan J."/>
            <person name="Peng Y."/>
            <person name="Rokas A."/>
            <person name="Rosa C.A."/>
            <person name="Scheuner C."/>
            <person name="Sibirny A.A."/>
            <person name="Slot J.C."/>
            <person name="Stielow J.B."/>
            <person name="Sun H."/>
            <person name="Kurtzman C.P."/>
            <person name="Blackwell M."/>
            <person name="Grigoriev I.V."/>
            <person name="Jeffries T.W."/>
        </authorList>
    </citation>
    <scope>NUCLEOTIDE SEQUENCE [LARGE SCALE GENOMIC DNA]</scope>
    <source>
        <strain evidence="3">NRRL Y-17324</strain>
    </source>
</reference>
<dbReference type="GO" id="GO:0005739">
    <property type="term" value="C:mitochondrion"/>
    <property type="evidence" value="ECO:0007669"/>
    <property type="project" value="TreeGrafter"/>
</dbReference>
<dbReference type="EMBL" id="KV453913">
    <property type="protein sequence ID" value="ODV78359.1"/>
    <property type="molecule type" value="Genomic_DNA"/>
</dbReference>
<dbReference type="GO" id="GO:0090324">
    <property type="term" value="P:negative regulation of oxidative phosphorylation"/>
    <property type="evidence" value="ECO:0007669"/>
    <property type="project" value="InterPro"/>
</dbReference>
<evidence type="ECO:0000313" key="3">
    <source>
        <dbReference type="Proteomes" id="UP000094285"/>
    </source>
</evidence>
<sequence length="79" mass="9453">MDPRVRNLYRNLLYMGRDYPVQSGGYGKFRQVLKKSFQSTRAENEQDMAAALEKGEYVTKELEALYFLSRYRDLKRKYT</sequence>
<dbReference type="GO" id="GO:0022904">
    <property type="term" value="P:respiratory electron transport chain"/>
    <property type="evidence" value="ECO:0007669"/>
    <property type="project" value="TreeGrafter"/>
</dbReference>
<dbReference type="InterPro" id="IPR052000">
    <property type="entry name" value="ETFRF1"/>
</dbReference>
<comment type="similarity">
    <text evidence="1">Belongs to the complex I LYR family.</text>
</comment>
<proteinExistence type="inferred from homology"/>